<sequence length="42" mass="4628">MLCRSQTTLGMEFADLFSLEVENQRLTECIALAATIAHGKTN</sequence>
<dbReference type="GeneID" id="93616839"/>
<name>I1C9N3_RHIO9</name>
<accession>I1C9N3</accession>
<dbReference type="RefSeq" id="XP_067520559.1">
    <property type="nucleotide sequence ID" value="XM_067664458.1"/>
</dbReference>
<gene>
    <name evidence="1" type="ORF">RO3G_09873</name>
</gene>
<evidence type="ECO:0000313" key="2">
    <source>
        <dbReference type="Proteomes" id="UP000009138"/>
    </source>
</evidence>
<dbReference type="Proteomes" id="UP000009138">
    <property type="component" value="Unassembled WGS sequence"/>
</dbReference>
<evidence type="ECO:0000313" key="1">
    <source>
        <dbReference type="EMBL" id="EIE85163.1"/>
    </source>
</evidence>
<dbReference type="OrthoDB" id="2277573at2759"/>
<dbReference type="AlphaFoldDB" id="I1C9N3"/>
<dbReference type="EMBL" id="CH476738">
    <property type="protein sequence ID" value="EIE85163.1"/>
    <property type="molecule type" value="Genomic_DNA"/>
</dbReference>
<organism evidence="1 2">
    <name type="scientific">Rhizopus delemar (strain RA 99-880 / ATCC MYA-4621 / FGSC 9543 / NRRL 43880)</name>
    <name type="common">Mucormycosis agent</name>
    <name type="synonym">Rhizopus arrhizus var. delemar</name>
    <dbReference type="NCBI Taxonomy" id="246409"/>
    <lineage>
        <taxon>Eukaryota</taxon>
        <taxon>Fungi</taxon>
        <taxon>Fungi incertae sedis</taxon>
        <taxon>Mucoromycota</taxon>
        <taxon>Mucoromycotina</taxon>
        <taxon>Mucoromycetes</taxon>
        <taxon>Mucorales</taxon>
        <taxon>Mucorineae</taxon>
        <taxon>Rhizopodaceae</taxon>
        <taxon>Rhizopus</taxon>
    </lineage>
</organism>
<keyword evidence="2" id="KW-1185">Reference proteome</keyword>
<proteinExistence type="predicted"/>
<dbReference type="InParanoid" id="I1C9N3"/>
<protein>
    <submittedName>
        <fullName evidence="1">Uncharacterized protein</fullName>
    </submittedName>
</protein>
<reference evidence="1 2" key="1">
    <citation type="journal article" date="2009" name="PLoS Genet.">
        <title>Genomic analysis of the basal lineage fungus Rhizopus oryzae reveals a whole-genome duplication.</title>
        <authorList>
            <person name="Ma L.-J."/>
            <person name="Ibrahim A.S."/>
            <person name="Skory C."/>
            <person name="Grabherr M.G."/>
            <person name="Burger G."/>
            <person name="Butler M."/>
            <person name="Elias M."/>
            <person name="Idnurm A."/>
            <person name="Lang B.F."/>
            <person name="Sone T."/>
            <person name="Abe A."/>
            <person name="Calvo S.E."/>
            <person name="Corrochano L.M."/>
            <person name="Engels R."/>
            <person name="Fu J."/>
            <person name="Hansberg W."/>
            <person name="Kim J.-M."/>
            <person name="Kodira C.D."/>
            <person name="Koehrsen M.J."/>
            <person name="Liu B."/>
            <person name="Miranda-Saavedra D."/>
            <person name="O'Leary S."/>
            <person name="Ortiz-Castellanos L."/>
            <person name="Poulter R."/>
            <person name="Rodriguez-Romero J."/>
            <person name="Ruiz-Herrera J."/>
            <person name="Shen Y.-Q."/>
            <person name="Zeng Q."/>
            <person name="Galagan J."/>
            <person name="Birren B.W."/>
            <person name="Cuomo C.A."/>
            <person name="Wickes B.L."/>
        </authorList>
    </citation>
    <scope>NUCLEOTIDE SEQUENCE [LARGE SCALE GENOMIC DNA]</scope>
    <source>
        <strain evidence="2">RA 99-880 / ATCC MYA-4621 / FGSC 9543 / NRRL 43880</strain>
    </source>
</reference>
<dbReference type="VEuPathDB" id="FungiDB:RO3G_09873"/>